<evidence type="ECO:0000313" key="1">
    <source>
        <dbReference type="EMBL" id="RDY05180.1"/>
    </source>
</evidence>
<dbReference type="Proteomes" id="UP000257109">
    <property type="component" value="Unassembled WGS sequence"/>
</dbReference>
<sequence length="64" mass="7296">MVKKEQEGFKEYAQQWRELAAQVSIHQGKFTQTNNVAAFAKKTASKKKKGETNTVLIEPTFPRV</sequence>
<protein>
    <submittedName>
        <fullName evidence="1">Uncharacterized protein</fullName>
    </submittedName>
</protein>
<dbReference type="EMBL" id="QJKJ01001928">
    <property type="protein sequence ID" value="RDY05180.1"/>
    <property type="molecule type" value="Genomic_DNA"/>
</dbReference>
<keyword evidence="2" id="KW-1185">Reference proteome</keyword>
<dbReference type="AlphaFoldDB" id="A0A371HQV7"/>
<proteinExistence type="predicted"/>
<organism evidence="1 2">
    <name type="scientific">Mucuna pruriens</name>
    <name type="common">Velvet bean</name>
    <name type="synonym">Dolichos pruriens</name>
    <dbReference type="NCBI Taxonomy" id="157652"/>
    <lineage>
        <taxon>Eukaryota</taxon>
        <taxon>Viridiplantae</taxon>
        <taxon>Streptophyta</taxon>
        <taxon>Embryophyta</taxon>
        <taxon>Tracheophyta</taxon>
        <taxon>Spermatophyta</taxon>
        <taxon>Magnoliopsida</taxon>
        <taxon>eudicotyledons</taxon>
        <taxon>Gunneridae</taxon>
        <taxon>Pentapetalae</taxon>
        <taxon>rosids</taxon>
        <taxon>fabids</taxon>
        <taxon>Fabales</taxon>
        <taxon>Fabaceae</taxon>
        <taxon>Papilionoideae</taxon>
        <taxon>50 kb inversion clade</taxon>
        <taxon>NPAAA clade</taxon>
        <taxon>indigoferoid/millettioid clade</taxon>
        <taxon>Phaseoleae</taxon>
        <taxon>Mucuna</taxon>
    </lineage>
</organism>
<reference evidence="1" key="1">
    <citation type="submission" date="2018-05" db="EMBL/GenBank/DDBJ databases">
        <title>Draft genome of Mucuna pruriens seed.</title>
        <authorList>
            <person name="Nnadi N.E."/>
            <person name="Vos R."/>
            <person name="Hasami M.H."/>
            <person name="Devisetty U.K."/>
            <person name="Aguiy J.C."/>
        </authorList>
    </citation>
    <scope>NUCLEOTIDE SEQUENCE [LARGE SCALE GENOMIC DNA]</scope>
    <source>
        <strain evidence="1">JCA_2017</strain>
    </source>
</reference>
<gene>
    <name evidence="1" type="ORF">CR513_11014</name>
</gene>
<feature type="non-terminal residue" evidence="1">
    <location>
        <position position="1"/>
    </location>
</feature>
<comment type="caution">
    <text evidence="1">The sequence shown here is derived from an EMBL/GenBank/DDBJ whole genome shotgun (WGS) entry which is preliminary data.</text>
</comment>
<name>A0A371HQV7_MUCPR</name>
<accession>A0A371HQV7</accession>
<evidence type="ECO:0000313" key="2">
    <source>
        <dbReference type="Proteomes" id="UP000257109"/>
    </source>
</evidence>